<dbReference type="Proteomes" id="UP000316199">
    <property type="component" value="Unassembled WGS sequence"/>
</dbReference>
<keyword evidence="1" id="KW-0472">Membrane</keyword>
<organism evidence="2 3">
    <name type="scientific">OM182 bacterium</name>
    <dbReference type="NCBI Taxonomy" id="2510334"/>
    <lineage>
        <taxon>Bacteria</taxon>
        <taxon>Pseudomonadati</taxon>
        <taxon>Pseudomonadota</taxon>
        <taxon>Gammaproteobacteria</taxon>
        <taxon>OMG group</taxon>
        <taxon>OM182 clade</taxon>
    </lineage>
</organism>
<keyword evidence="1" id="KW-0812">Transmembrane</keyword>
<keyword evidence="1" id="KW-1133">Transmembrane helix</keyword>
<accession>A0A520S1H6</accession>
<evidence type="ECO:0000313" key="3">
    <source>
        <dbReference type="Proteomes" id="UP000316199"/>
    </source>
</evidence>
<reference evidence="2 3" key="1">
    <citation type="submission" date="2019-02" db="EMBL/GenBank/DDBJ databases">
        <title>Prokaryotic population dynamics and viral predation in marine succession experiment using metagenomics: the confinement effect.</title>
        <authorList>
            <person name="Haro-Moreno J.M."/>
            <person name="Rodriguez-Valera F."/>
            <person name="Lopez-Perez M."/>
        </authorList>
    </citation>
    <scope>NUCLEOTIDE SEQUENCE [LARGE SCALE GENOMIC DNA]</scope>
    <source>
        <strain evidence="2">MED-G157</strain>
    </source>
</reference>
<comment type="caution">
    <text evidence="2">The sequence shown here is derived from an EMBL/GenBank/DDBJ whole genome shotgun (WGS) entry which is preliminary data.</text>
</comment>
<dbReference type="AlphaFoldDB" id="A0A520S1H6"/>
<evidence type="ECO:0000313" key="2">
    <source>
        <dbReference type="EMBL" id="RZO76318.1"/>
    </source>
</evidence>
<evidence type="ECO:0000256" key="1">
    <source>
        <dbReference type="SAM" id="Phobius"/>
    </source>
</evidence>
<name>A0A520S1H6_9GAMM</name>
<sequence length="186" mass="21160">MVKIKETISAFIDEEANEVETHRFLRAMKQEVKDRDDPDIGEQSSLIRSLLNFMSIRTVLSKQPQLKGMSVADHEMLFHRIRAAIEKESVAQDLSSGASLRSPAVGLAIAASLVVIVTFVIFNLSKTESMEVVGSDSVNQTSGDREVETELRDLDIERQRHLREYLNEHDRIMRTKRTSQFVTNEK</sequence>
<gene>
    <name evidence="2" type="ORF">EVA68_04495</name>
</gene>
<protein>
    <recommendedName>
        <fullName evidence="4">Anti sigma-E protein RseA N-terminal domain-containing protein</fullName>
    </recommendedName>
</protein>
<dbReference type="EMBL" id="SHAG01000013">
    <property type="protein sequence ID" value="RZO76318.1"/>
    <property type="molecule type" value="Genomic_DNA"/>
</dbReference>
<proteinExistence type="predicted"/>
<feature type="transmembrane region" description="Helical" evidence="1">
    <location>
        <begin position="104"/>
        <end position="124"/>
    </location>
</feature>
<evidence type="ECO:0008006" key="4">
    <source>
        <dbReference type="Google" id="ProtNLM"/>
    </source>
</evidence>